<evidence type="ECO:0000256" key="10">
    <source>
        <dbReference type="SAM" id="Phobius"/>
    </source>
</evidence>
<dbReference type="Gene3D" id="1.10.287.950">
    <property type="entry name" value="Methyl-accepting chemotaxis protein"/>
    <property type="match status" value="1"/>
</dbReference>
<comment type="subcellular location">
    <subcellularLocation>
        <location evidence="1">Cell membrane</location>
        <topology evidence="1">Multi-pass membrane protein</topology>
    </subcellularLocation>
</comment>
<evidence type="ECO:0000256" key="8">
    <source>
        <dbReference type="ARBA" id="ARBA00029447"/>
    </source>
</evidence>
<dbReference type="PANTHER" id="PTHR32089:SF119">
    <property type="entry name" value="METHYL-ACCEPTING CHEMOTAXIS PROTEIN CTPL"/>
    <property type="match status" value="1"/>
</dbReference>
<feature type="domain" description="HAMP" evidence="12">
    <location>
        <begin position="245"/>
        <end position="290"/>
    </location>
</feature>
<evidence type="ECO:0000256" key="1">
    <source>
        <dbReference type="ARBA" id="ARBA00004651"/>
    </source>
</evidence>
<proteinExistence type="inferred from homology"/>
<dbReference type="Pfam" id="PF00015">
    <property type="entry name" value="MCPsignal"/>
    <property type="match status" value="1"/>
</dbReference>
<dbReference type="PRINTS" id="PR00260">
    <property type="entry name" value="CHEMTRNSDUCR"/>
</dbReference>
<comment type="similarity">
    <text evidence="8">Belongs to the methyl-accepting chemotaxis (MCP) protein family.</text>
</comment>
<dbReference type="GO" id="GO:0004888">
    <property type="term" value="F:transmembrane signaling receptor activity"/>
    <property type="evidence" value="ECO:0007669"/>
    <property type="project" value="InterPro"/>
</dbReference>
<evidence type="ECO:0000313" key="13">
    <source>
        <dbReference type="EMBL" id="KPY44649.1"/>
    </source>
</evidence>
<reference evidence="13 14" key="1">
    <citation type="submission" date="2015-09" db="EMBL/GenBank/DDBJ databases">
        <title>Genome announcement of multiple Pseudomonas syringae strains.</title>
        <authorList>
            <person name="Thakur S."/>
            <person name="Wang P.W."/>
            <person name="Gong Y."/>
            <person name="Weir B.S."/>
            <person name="Guttman D.S."/>
        </authorList>
    </citation>
    <scope>NUCLEOTIDE SEQUENCE [LARGE SCALE GENOMIC DNA]</scope>
    <source>
        <strain evidence="13 14">ICMP3882</strain>
    </source>
</reference>
<dbReference type="CDD" id="cd11386">
    <property type="entry name" value="MCP_signal"/>
    <property type="match status" value="1"/>
</dbReference>
<sequence length="566" mass="60685">MMPHRHHHLNLPKIRALIMKTPVRLATRIGLGFAAIVSLLVLITAVGMQRVGVIDSTLQDVSDNAAKVQRYAINFRGSVHNRAIAVRDAVLVNNDRDLGFHLAEVASLEQAYTDSAQPMDQLIGHAGVTREEKELLRAIKEIEVKTLASSKAVVDLRRTGDIAGAQALLLSRASGDYSEWLKRINALIDYEEATIKAQLNEVQTTASRFSGLMLLATGAALLLSIIMATVIIRFVKSTLGAEPVEVAEAIRRLAAGDLQQTIVTDYPDSVMGVLKTALDRLADTITQVRKAAQEVNHSSSQLSATSTRNNDHISLQTREAEQVATAIKQMATSVSEVSSYASRAANATREADNEVESGNRLVAGTTQAIEELAVTLGQTTTTVEQVSKDSEQIETVIEVINSIASQTNLLALNAAIEAARAGEHGRGFAVVADEVRSLATRTQESTQEIREMIGRLQSGTQAAALTMRDCCERVTQTVSQTRDAQSALTRISQEVGAINSMNAQIASAAVQQSAVAEDVAVNITRIHDSTVKSASGSLQVASASRELEQLADRLAQKVAIFKVGGA</sequence>
<name>A0A0P9ZCL4_PSESI</name>
<evidence type="ECO:0000256" key="7">
    <source>
        <dbReference type="ARBA" id="ARBA00023224"/>
    </source>
</evidence>
<dbReference type="SMART" id="SM00283">
    <property type="entry name" value="MA"/>
    <property type="match status" value="1"/>
</dbReference>
<dbReference type="GO" id="GO:0006935">
    <property type="term" value="P:chemotaxis"/>
    <property type="evidence" value="ECO:0007669"/>
    <property type="project" value="InterPro"/>
</dbReference>
<dbReference type="PROSITE" id="PS50111">
    <property type="entry name" value="CHEMOTAXIS_TRANSDUC_2"/>
    <property type="match status" value="1"/>
</dbReference>
<accession>A0A0P9ZCL4</accession>
<dbReference type="Proteomes" id="UP000050554">
    <property type="component" value="Unassembled WGS sequence"/>
</dbReference>
<evidence type="ECO:0000313" key="14">
    <source>
        <dbReference type="Proteomes" id="UP000050554"/>
    </source>
</evidence>
<evidence type="ECO:0000256" key="3">
    <source>
        <dbReference type="ARBA" id="ARBA00022481"/>
    </source>
</evidence>
<dbReference type="InterPro" id="IPR004090">
    <property type="entry name" value="Chemotax_Me-accpt_rcpt"/>
</dbReference>
<dbReference type="InterPro" id="IPR003660">
    <property type="entry name" value="HAMP_dom"/>
</dbReference>
<keyword evidence="3" id="KW-0488">Methylation</keyword>
<dbReference type="PATRIC" id="fig|55398.3.peg.20"/>
<evidence type="ECO:0000259" key="12">
    <source>
        <dbReference type="PROSITE" id="PS50885"/>
    </source>
</evidence>
<gene>
    <name evidence="13" type="ORF">ALO47_04392</name>
</gene>
<dbReference type="InterPro" id="IPR047347">
    <property type="entry name" value="YvaQ-like_sensor"/>
</dbReference>
<evidence type="ECO:0000256" key="9">
    <source>
        <dbReference type="PROSITE-ProRule" id="PRU00284"/>
    </source>
</evidence>
<keyword evidence="7 9" id="KW-0807">Transducer</keyword>
<keyword evidence="2" id="KW-1003">Cell membrane</keyword>
<evidence type="ECO:0000256" key="6">
    <source>
        <dbReference type="ARBA" id="ARBA00023136"/>
    </source>
</evidence>
<keyword evidence="4 10" id="KW-0812">Transmembrane</keyword>
<dbReference type="GO" id="GO:0007165">
    <property type="term" value="P:signal transduction"/>
    <property type="evidence" value="ECO:0007669"/>
    <property type="project" value="UniProtKB-KW"/>
</dbReference>
<keyword evidence="6 10" id="KW-0472">Membrane</keyword>
<protein>
    <submittedName>
        <fullName evidence="13">Methyl-accepting chemotaxis protein</fullName>
    </submittedName>
</protein>
<dbReference type="AlphaFoldDB" id="A0A0P9ZCL4"/>
<dbReference type="SUPFAM" id="SSF58104">
    <property type="entry name" value="Methyl-accepting chemotaxis protein (MCP) signaling domain"/>
    <property type="match status" value="1"/>
</dbReference>
<organism evidence="13 14">
    <name type="scientific">Pseudomonas syringae pv. ribicola</name>
    <dbReference type="NCBI Taxonomy" id="55398"/>
    <lineage>
        <taxon>Bacteria</taxon>
        <taxon>Pseudomonadati</taxon>
        <taxon>Pseudomonadota</taxon>
        <taxon>Gammaproteobacteria</taxon>
        <taxon>Pseudomonadales</taxon>
        <taxon>Pseudomonadaceae</taxon>
        <taxon>Pseudomonas</taxon>
    </lineage>
</organism>
<dbReference type="EMBL" id="LJRF01000161">
    <property type="protein sequence ID" value="KPY44649.1"/>
    <property type="molecule type" value="Genomic_DNA"/>
</dbReference>
<dbReference type="PROSITE" id="PS50885">
    <property type="entry name" value="HAMP"/>
    <property type="match status" value="1"/>
</dbReference>
<evidence type="ECO:0000256" key="5">
    <source>
        <dbReference type="ARBA" id="ARBA00022989"/>
    </source>
</evidence>
<dbReference type="CDD" id="cd19411">
    <property type="entry name" value="MCP2201-like_sensor"/>
    <property type="match status" value="1"/>
</dbReference>
<comment type="caution">
    <text evidence="13">The sequence shown here is derived from an EMBL/GenBank/DDBJ whole genome shotgun (WGS) entry which is preliminary data.</text>
</comment>
<evidence type="ECO:0000259" key="11">
    <source>
        <dbReference type="PROSITE" id="PS50111"/>
    </source>
</evidence>
<dbReference type="FunFam" id="1.10.287.950:FF:000001">
    <property type="entry name" value="Methyl-accepting chemotaxis sensory transducer"/>
    <property type="match status" value="1"/>
</dbReference>
<feature type="transmembrane region" description="Helical" evidence="10">
    <location>
        <begin position="29"/>
        <end position="48"/>
    </location>
</feature>
<keyword evidence="5 10" id="KW-1133">Transmembrane helix</keyword>
<dbReference type="PANTHER" id="PTHR32089">
    <property type="entry name" value="METHYL-ACCEPTING CHEMOTAXIS PROTEIN MCPB"/>
    <property type="match status" value="1"/>
</dbReference>
<dbReference type="GO" id="GO:0005886">
    <property type="term" value="C:plasma membrane"/>
    <property type="evidence" value="ECO:0007669"/>
    <property type="project" value="UniProtKB-SubCell"/>
</dbReference>
<evidence type="ECO:0000256" key="2">
    <source>
        <dbReference type="ARBA" id="ARBA00022475"/>
    </source>
</evidence>
<feature type="transmembrane region" description="Helical" evidence="10">
    <location>
        <begin position="212"/>
        <end position="235"/>
    </location>
</feature>
<dbReference type="InterPro" id="IPR004089">
    <property type="entry name" value="MCPsignal_dom"/>
</dbReference>
<feature type="domain" description="Methyl-accepting transducer" evidence="11">
    <location>
        <begin position="291"/>
        <end position="527"/>
    </location>
</feature>
<evidence type="ECO:0000256" key="4">
    <source>
        <dbReference type="ARBA" id="ARBA00022692"/>
    </source>
</evidence>